<reference evidence="2 3" key="1">
    <citation type="journal article" date="2016" name="BMC Genomics">
        <title>Comparative genomics reveals Cyclospora cayetanensis possesses coccidia-like metabolism and invasion components but unique surface antigens.</title>
        <authorList>
            <person name="Liu S."/>
            <person name="Wang L."/>
            <person name="Zheng H."/>
            <person name="Xu Z."/>
            <person name="Roellig D.M."/>
            <person name="Li N."/>
            <person name="Frace M.A."/>
            <person name="Tang K."/>
            <person name="Arrowood M.J."/>
            <person name="Moss D.M."/>
            <person name="Zhang L."/>
            <person name="Feng Y."/>
            <person name="Xiao L."/>
        </authorList>
    </citation>
    <scope>NUCLEOTIDE SEQUENCE [LARGE SCALE GENOMIC DNA]</scope>
    <source>
        <strain evidence="2 3">CHN_HEN01</strain>
    </source>
</reference>
<dbReference type="EMBL" id="JROU02000435">
    <property type="protein sequence ID" value="OEH79290.1"/>
    <property type="molecule type" value="Genomic_DNA"/>
</dbReference>
<dbReference type="AlphaFoldDB" id="A0A1D3D791"/>
<evidence type="ECO:0000313" key="2">
    <source>
        <dbReference type="EMBL" id="OEH79290.1"/>
    </source>
</evidence>
<accession>A0A1D3D791</accession>
<feature type="compositionally biased region" description="Low complexity" evidence="1">
    <location>
        <begin position="118"/>
        <end position="131"/>
    </location>
</feature>
<keyword evidence="3" id="KW-1185">Reference proteome</keyword>
<gene>
    <name evidence="2" type="ORF">cyc_03040</name>
</gene>
<proteinExistence type="predicted"/>
<feature type="compositionally biased region" description="Basic and acidic residues" evidence="1">
    <location>
        <begin position="96"/>
        <end position="107"/>
    </location>
</feature>
<comment type="caution">
    <text evidence="2">The sequence shown here is derived from an EMBL/GenBank/DDBJ whole genome shotgun (WGS) entry which is preliminary data.</text>
</comment>
<organism evidence="2 3">
    <name type="scientific">Cyclospora cayetanensis</name>
    <dbReference type="NCBI Taxonomy" id="88456"/>
    <lineage>
        <taxon>Eukaryota</taxon>
        <taxon>Sar</taxon>
        <taxon>Alveolata</taxon>
        <taxon>Apicomplexa</taxon>
        <taxon>Conoidasida</taxon>
        <taxon>Coccidia</taxon>
        <taxon>Eucoccidiorida</taxon>
        <taxon>Eimeriorina</taxon>
        <taxon>Eimeriidae</taxon>
        <taxon>Cyclospora</taxon>
    </lineage>
</organism>
<feature type="region of interest" description="Disordered" evidence="1">
    <location>
        <begin position="49"/>
        <end position="131"/>
    </location>
</feature>
<dbReference type="InParanoid" id="A0A1D3D791"/>
<evidence type="ECO:0000256" key="1">
    <source>
        <dbReference type="SAM" id="MobiDB-lite"/>
    </source>
</evidence>
<dbReference type="Proteomes" id="UP000095192">
    <property type="component" value="Unassembled WGS sequence"/>
</dbReference>
<evidence type="ECO:0000313" key="3">
    <source>
        <dbReference type="Proteomes" id="UP000095192"/>
    </source>
</evidence>
<dbReference type="VEuPathDB" id="ToxoDB:cyc_03040"/>
<name>A0A1D3D791_9EIME</name>
<protein>
    <submittedName>
        <fullName evidence="2">Uncharacterized protein</fullName>
    </submittedName>
</protein>
<sequence length="131" mass="15132">MRSWRDTPCDSDRGTARCLAPADCAYLLKLLPLLIPMLIRWPAPLPFASSIETEPQGTVAKQRRSDEEQQQHNPRHKHVTPRLCRCNSRHHNSRIQRAEAPWRRCLDEGTPLAPLPQPKQRQSQEQQANSR</sequence>